<name>A0A2W1LAF0_9BACL</name>
<feature type="domain" description="Methyl-accepting transducer" evidence="4">
    <location>
        <begin position="17"/>
        <end position="134"/>
    </location>
</feature>
<dbReference type="RefSeq" id="WP_111146608.1">
    <property type="nucleotide sequence ID" value="NZ_QKRB01000043.1"/>
</dbReference>
<dbReference type="PRINTS" id="PR00260">
    <property type="entry name" value="CHEMTRNSDUCR"/>
</dbReference>
<sequence length="184" mass="19610">MRGQWQLWQQLHGKFRLALNASIEAARVGEQGKGFAVVAHEVRELAEQSKESAGQIAELVYAIRQETVQTVSLMEAGTKEVDEGIHAVNAAGASFEQIRCSIDGVVRQIQEVTAASEQMSASTEQAASSVHVISEIADASTAGTQQVAAALEEQLASMDEMNQAASLLSAKSGELQNLIGKFLV</sequence>
<keyword evidence="6" id="KW-1185">Reference proteome</keyword>
<dbReference type="Proteomes" id="UP000249522">
    <property type="component" value="Unassembled WGS sequence"/>
</dbReference>
<evidence type="ECO:0000313" key="5">
    <source>
        <dbReference type="EMBL" id="PZD95863.1"/>
    </source>
</evidence>
<dbReference type="SMART" id="SM00283">
    <property type="entry name" value="MA"/>
    <property type="match status" value="1"/>
</dbReference>
<dbReference type="InterPro" id="IPR004089">
    <property type="entry name" value="MCPsignal_dom"/>
</dbReference>
<organism evidence="5 6">
    <name type="scientific">Paenibacillus sambharensis</name>
    <dbReference type="NCBI Taxonomy" id="1803190"/>
    <lineage>
        <taxon>Bacteria</taxon>
        <taxon>Bacillati</taxon>
        <taxon>Bacillota</taxon>
        <taxon>Bacilli</taxon>
        <taxon>Bacillales</taxon>
        <taxon>Paenibacillaceae</taxon>
        <taxon>Paenibacillus</taxon>
    </lineage>
</organism>
<protein>
    <recommendedName>
        <fullName evidence="4">Methyl-accepting transducer domain-containing protein</fullName>
    </recommendedName>
</protein>
<dbReference type="Pfam" id="PF00015">
    <property type="entry name" value="MCPsignal"/>
    <property type="match status" value="1"/>
</dbReference>
<evidence type="ECO:0000256" key="3">
    <source>
        <dbReference type="PROSITE-ProRule" id="PRU00284"/>
    </source>
</evidence>
<dbReference type="InterPro" id="IPR004090">
    <property type="entry name" value="Chemotax_Me-accpt_rcpt"/>
</dbReference>
<proteinExistence type="inferred from homology"/>
<dbReference type="GO" id="GO:0004888">
    <property type="term" value="F:transmembrane signaling receptor activity"/>
    <property type="evidence" value="ECO:0007669"/>
    <property type="project" value="InterPro"/>
</dbReference>
<dbReference type="GO" id="GO:0016020">
    <property type="term" value="C:membrane"/>
    <property type="evidence" value="ECO:0007669"/>
    <property type="project" value="InterPro"/>
</dbReference>
<dbReference type="PANTHER" id="PTHR32089:SF112">
    <property type="entry name" value="LYSOZYME-LIKE PROTEIN-RELATED"/>
    <property type="match status" value="1"/>
</dbReference>
<dbReference type="PANTHER" id="PTHR32089">
    <property type="entry name" value="METHYL-ACCEPTING CHEMOTAXIS PROTEIN MCPB"/>
    <property type="match status" value="1"/>
</dbReference>
<keyword evidence="1 3" id="KW-0807">Transducer</keyword>
<dbReference type="GO" id="GO:0007165">
    <property type="term" value="P:signal transduction"/>
    <property type="evidence" value="ECO:0007669"/>
    <property type="project" value="UniProtKB-KW"/>
</dbReference>
<evidence type="ECO:0000313" key="6">
    <source>
        <dbReference type="Proteomes" id="UP000249522"/>
    </source>
</evidence>
<dbReference type="EMBL" id="QKRB01000043">
    <property type="protein sequence ID" value="PZD95863.1"/>
    <property type="molecule type" value="Genomic_DNA"/>
</dbReference>
<comment type="similarity">
    <text evidence="2">Belongs to the methyl-accepting chemotaxis (MCP) protein family.</text>
</comment>
<accession>A0A2W1LAF0</accession>
<dbReference type="PROSITE" id="PS50111">
    <property type="entry name" value="CHEMOTAXIS_TRANSDUC_2"/>
    <property type="match status" value="1"/>
</dbReference>
<evidence type="ECO:0000256" key="2">
    <source>
        <dbReference type="ARBA" id="ARBA00029447"/>
    </source>
</evidence>
<evidence type="ECO:0000259" key="4">
    <source>
        <dbReference type="PROSITE" id="PS50111"/>
    </source>
</evidence>
<reference evidence="5 6" key="1">
    <citation type="submission" date="2018-06" db="EMBL/GenBank/DDBJ databases">
        <title>Paenibacillus imtechensis sp. nov.</title>
        <authorList>
            <person name="Pinnaka A.K."/>
            <person name="Singh H."/>
            <person name="Kaur M."/>
        </authorList>
    </citation>
    <scope>NUCLEOTIDE SEQUENCE [LARGE SCALE GENOMIC DNA]</scope>
    <source>
        <strain evidence="5 6">SMB1</strain>
    </source>
</reference>
<dbReference type="AlphaFoldDB" id="A0A2W1LAF0"/>
<dbReference type="GO" id="GO:0006935">
    <property type="term" value="P:chemotaxis"/>
    <property type="evidence" value="ECO:0007669"/>
    <property type="project" value="InterPro"/>
</dbReference>
<comment type="caution">
    <text evidence="5">The sequence shown here is derived from an EMBL/GenBank/DDBJ whole genome shotgun (WGS) entry which is preliminary data.</text>
</comment>
<gene>
    <name evidence="5" type="ORF">DNH61_10460</name>
</gene>
<dbReference type="Gene3D" id="1.10.287.950">
    <property type="entry name" value="Methyl-accepting chemotaxis protein"/>
    <property type="match status" value="1"/>
</dbReference>
<dbReference type="SUPFAM" id="SSF58104">
    <property type="entry name" value="Methyl-accepting chemotaxis protein (MCP) signaling domain"/>
    <property type="match status" value="1"/>
</dbReference>
<dbReference type="OrthoDB" id="243053at2"/>
<evidence type="ECO:0000256" key="1">
    <source>
        <dbReference type="ARBA" id="ARBA00023224"/>
    </source>
</evidence>